<dbReference type="EMBL" id="JARK01001556">
    <property type="protein sequence ID" value="EYB90419.1"/>
    <property type="molecule type" value="Genomic_DNA"/>
</dbReference>
<keyword evidence="2" id="KW-1185">Reference proteome</keyword>
<evidence type="ECO:0000313" key="1">
    <source>
        <dbReference type="EMBL" id="EYB90419.1"/>
    </source>
</evidence>
<evidence type="ECO:0000313" key="2">
    <source>
        <dbReference type="Proteomes" id="UP000024635"/>
    </source>
</evidence>
<protein>
    <submittedName>
        <fullName evidence="1">Uncharacterized protein</fullName>
    </submittedName>
</protein>
<dbReference type="Proteomes" id="UP000024635">
    <property type="component" value="Unassembled WGS sequence"/>
</dbReference>
<name>A0A016SJD0_9BILA</name>
<comment type="caution">
    <text evidence="1">The sequence shown here is derived from an EMBL/GenBank/DDBJ whole genome shotgun (WGS) entry which is preliminary data.</text>
</comment>
<sequence length="86" mass="9924">MIRYACPVYDRDTTGNRVLFILQQPTELQGWEKPGGRARGHRTQCQGSRIIWTVLREHSNNGESVNVNSYISAQQMLSSLPWPMYQ</sequence>
<proteinExistence type="predicted"/>
<dbReference type="AlphaFoldDB" id="A0A016SJD0"/>
<gene>
    <name evidence="1" type="primary">Acey_s0220.g2509</name>
    <name evidence="1" type="ORF">Y032_0220g2509</name>
</gene>
<organism evidence="1 2">
    <name type="scientific">Ancylostoma ceylanicum</name>
    <dbReference type="NCBI Taxonomy" id="53326"/>
    <lineage>
        <taxon>Eukaryota</taxon>
        <taxon>Metazoa</taxon>
        <taxon>Ecdysozoa</taxon>
        <taxon>Nematoda</taxon>
        <taxon>Chromadorea</taxon>
        <taxon>Rhabditida</taxon>
        <taxon>Rhabditina</taxon>
        <taxon>Rhabditomorpha</taxon>
        <taxon>Strongyloidea</taxon>
        <taxon>Ancylostomatidae</taxon>
        <taxon>Ancylostomatinae</taxon>
        <taxon>Ancylostoma</taxon>
    </lineage>
</organism>
<reference evidence="2" key="1">
    <citation type="journal article" date="2015" name="Nat. Genet.">
        <title>The genome and transcriptome of the zoonotic hookworm Ancylostoma ceylanicum identify infection-specific gene families.</title>
        <authorList>
            <person name="Schwarz E.M."/>
            <person name="Hu Y."/>
            <person name="Antoshechkin I."/>
            <person name="Miller M.M."/>
            <person name="Sternberg P.W."/>
            <person name="Aroian R.V."/>
        </authorList>
    </citation>
    <scope>NUCLEOTIDE SEQUENCE</scope>
    <source>
        <strain evidence="2">HY135</strain>
    </source>
</reference>
<accession>A0A016SJD0</accession>